<proteinExistence type="predicted"/>
<reference evidence="1" key="1">
    <citation type="submission" date="2016-02" db="EMBL/GenBank/DDBJ databases">
        <title>WGS assembly of Manihot esculenta.</title>
        <authorList>
            <person name="Bredeson J.V."/>
            <person name="Prochnik S.E."/>
            <person name="Lyons J.B."/>
            <person name="Schmutz J."/>
            <person name="Grimwood J."/>
            <person name="Vrebalov J."/>
            <person name="Bart R.S."/>
            <person name="Amuge T."/>
            <person name="Ferguson M.E."/>
            <person name="Green R."/>
            <person name="Putnam N."/>
            <person name="Stites J."/>
            <person name="Rounsley S."/>
            <person name="Rokhsar D.S."/>
        </authorList>
    </citation>
    <scope>NUCLEOTIDE SEQUENCE [LARGE SCALE GENOMIC DNA]</scope>
    <source>
        <tissue evidence="1">Leaf</tissue>
    </source>
</reference>
<sequence length="71" mass="7661">MCESWGVGELSVGVERLVGPCRAWPMCGRMSSVKSHVRGSIARAWSACVSGLSVHSSLVRVRECGPRCAER</sequence>
<evidence type="ECO:0000313" key="1">
    <source>
        <dbReference type="EMBL" id="OAY35597.1"/>
    </source>
</evidence>
<protein>
    <submittedName>
        <fullName evidence="1">Uncharacterized protein</fullName>
    </submittedName>
</protein>
<name>A0A2C9UX59_MANES</name>
<dbReference type="AlphaFoldDB" id="A0A2C9UX59"/>
<accession>A0A2C9UX59</accession>
<gene>
    <name evidence="1" type="ORF">MANES_12G114800</name>
</gene>
<dbReference type="EMBL" id="CM004398">
    <property type="protein sequence ID" value="OAY35597.1"/>
    <property type="molecule type" value="Genomic_DNA"/>
</dbReference>
<organism evidence="1">
    <name type="scientific">Manihot esculenta</name>
    <name type="common">Cassava</name>
    <name type="synonym">Jatropha manihot</name>
    <dbReference type="NCBI Taxonomy" id="3983"/>
    <lineage>
        <taxon>Eukaryota</taxon>
        <taxon>Viridiplantae</taxon>
        <taxon>Streptophyta</taxon>
        <taxon>Embryophyta</taxon>
        <taxon>Tracheophyta</taxon>
        <taxon>Spermatophyta</taxon>
        <taxon>Magnoliopsida</taxon>
        <taxon>eudicotyledons</taxon>
        <taxon>Gunneridae</taxon>
        <taxon>Pentapetalae</taxon>
        <taxon>rosids</taxon>
        <taxon>fabids</taxon>
        <taxon>Malpighiales</taxon>
        <taxon>Euphorbiaceae</taxon>
        <taxon>Crotonoideae</taxon>
        <taxon>Manihoteae</taxon>
        <taxon>Manihot</taxon>
    </lineage>
</organism>